<dbReference type="SUPFAM" id="SSF81321">
    <property type="entry name" value="Family A G protein-coupled receptor-like"/>
    <property type="match status" value="1"/>
</dbReference>
<dbReference type="OrthoDB" id="10071887at2759"/>
<protein>
    <submittedName>
        <fullName evidence="2">MTNR1A</fullName>
    </submittedName>
</protein>
<organism evidence="2 3">
    <name type="scientific">Bugula neritina</name>
    <name type="common">Brown bryozoan</name>
    <name type="synonym">Sertularia neritina</name>
    <dbReference type="NCBI Taxonomy" id="10212"/>
    <lineage>
        <taxon>Eukaryota</taxon>
        <taxon>Metazoa</taxon>
        <taxon>Spiralia</taxon>
        <taxon>Lophotrochozoa</taxon>
        <taxon>Bryozoa</taxon>
        <taxon>Gymnolaemata</taxon>
        <taxon>Cheilostomatida</taxon>
        <taxon>Flustrina</taxon>
        <taxon>Buguloidea</taxon>
        <taxon>Bugulidae</taxon>
        <taxon>Bugula</taxon>
    </lineage>
</organism>
<reference evidence="2" key="1">
    <citation type="submission" date="2020-06" db="EMBL/GenBank/DDBJ databases">
        <title>Draft genome of Bugula neritina, a colonial animal packing powerful symbionts and potential medicines.</title>
        <authorList>
            <person name="Rayko M."/>
        </authorList>
    </citation>
    <scope>NUCLEOTIDE SEQUENCE [LARGE SCALE GENOMIC DNA]</scope>
    <source>
        <strain evidence="2">Kwan_BN1</strain>
    </source>
</reference>
<accession>A0A7J7JFG9</accession>
<dbReference type="Gene3D" id="1.20.1070.10">
    <property type="entry name" value="Rhodopsin 7-helix transmembrane proteins"/>
    <property type="match status" value="1"/>
</dbReference>
<feature type="transmembrane region" description="Helical" evidence="1">
    <location>
        <begin position="22"/>
        <end position="44"/>
    </location>
</feature>
<dbReference type="AlphaFoldDB" id="A0A7J7JFG9"/>
<name>A0A7J7JFG9_BUGNE</name>
<keyword evidence="3" id="KW-1185">Reference proteome</keyword>
<evidence type="ECO:0000313" key="2">
    <source>
        <dbReference type="EMBL" id="KAF6024366.1"/>
    </source>
</evidence>
<evidence type="ECO:0000313" key="3">
    <source>
        <dbReference type="Proteomes" id="UP000593567"/>
    </source>
</evidence>
<keyword evidence="1" id="KW-0812">Transmembrane</keyword>
<proteinExistence type="predicted"/>
<gene>
    <name evidence="2" type="ORF">EB796_017326</name>
</gene>
<dbReference type="EMBL" id="VXIV02002586">
    <property type="protein sequence ID" value="KAF6024366.1"/>
    <property type="molecule type" value="Genomic_DNA"/>
</dbReference>
<sequence>MVCWLPIAVTFTIDYKQKLPGLVYVTLISVAWINSSINVFMYGYTNPTYRHAFRCILKCRFSEINKSI</sequence>
<dbReference type="Proteomes" id="UP000593567">
    <property type="component" value="Unassembled WGS sequence"/>
</dbReference>
<keyword evidence="1" id="KW-0472">Membrane</keyword>
<keyword evidence="1" id="KW-1133">Transmembrane helix</keyword>
<evidence type="ECO:0000256" key="1">
    <source>
        <dbReference type="SAM" id="Phobius"/>
    </source>
</evidence>
<comment type="caution">
    <text evidence="2">The sequence shown here is derived from an EMBL/GenBank/DDBJ whole genome shotgun (WGS) entry which is preliminary data.</text>
</comment>